<evidence type="ECO:0000256" key="2">
    <source>
        <dbReference type="SAM" id="Phobius"/>
    </source>
</evidence>
<feature type="transmembrane region" description="Helical" evidence="2">
    <location>
        <begin position="197"/>
        <end position="223"/>
    </location>
</feature>
<comment type="caution">
    <text evidence="3">The sequence shown here is derived from an EMBL/GenBank/DDBJ whole genome shotgun (WGS) entry which is preliminary data.</text>
</comment>
<evidence type="ECO:0000313" key="4">
    <source>
        <dbReference type="Proteomes" id="UP000703269"/>
    </source>
</evidence>
<keyword evidence="4" id="KW-1185">Reference proteome</keyword>
<dbReference type="EMBL" id="BPQB01000073">
    <property type="protein sequence ID" value="GJE97564.1"/>
    <property type="molecule type" value="Genomic_DNA"/>
</dbReference>
<keyword evidence="2" id="KW-0472">Membrane</keyword>
<dbReference type="Proteomes" id="UP000703269">
    <property type="component" value="Unassembled WGS sequence"/>
</dbReference>
<name>A0A9P3GQE8_9APHY</name>
<feature type="region of interest" description="Disordered" evidence="1">
    <location>
        <begin position="249"/>
        <end position="439"/>
    </location>
</feature>
<feature type="compositionally biased region" description="Basic and acidic residues" evidence="1">
    <location>
        <begin position="404"/>
        <end position="416"/>
    </location>
</feature>
<feature type="compositionally biased region" description="Polar residues" evidence="1">
    <location>
        <begin position="286"/>
        <end position="320"/>
    </location>
</feature>
<feature type="compositionally biased region" description="Low complexity" evidence="1">
    <location>
        <begin position="271"/>
        <end position="285"/>
    </location>
</feature>
<dbReference type="AlphaFoldDB" id="A0A9P3GQE8"/>
<gene>
    <name evidence="3" type="ORF">PsYK624_137850</name>
</gene>
<organism evidence="3 4">
    <name type="scientific">Phanerochaete sordida</name>
    <dbReference type="NCBI Taxonomy" id="48140"/>
    <lineage>
        <taxon>Eukaryota</taxon>
        <taxon>Fungi</taxon>
        <taxon>Dikarya</taxon>
        <taxon>Basidiomycota</taxon>
        <taxon>Agaricomycotina</taxon>
        <taxon>Agaricomycetes</taxon>
        <taxon>Polyporales</taxon>
        <taxon>Phanerochaetaceae</taxon>
        <taxon>Phanerochaete</taxon>
    </lineage>
</organism>
<accession>A0A9P3GQE8</accession>
<feature type="region of interest" description="Disordered" evidence="1">
    <location>
        <begin position="100"/>
        <end position="132"/>
    </location>
</feature>
<feature type="compositionally biased region" description="Polar residues" evidence="1">
    <location>
        <begin position="417"/>
        <end position="439"/>
    </location>
</feature>
<keyword evidence="2" id="KW-1133">Transmembrane helix</keyword>
<proteinExistence type="predicted"/>
<sequence length="479" mass="49209">MACSATPTTTLYSPSASTSTTISFSPSVTTLPPVVTTFTTETCSPTGASPHDTGCVTVEVAVVSTVFAGGPSTNQVPVQIVYEYTNFVPTATLFATCPTQRTALDGPSPPSSNTSSSTDQQPSSTSSPDSATSTAYVTTVITPAPSVIVTSQTITESNGSTVYILTTYTSTFSPVSALLPNPSGGANGSHHSSSAAAIAPVVGGILGGFFGLIGLVVLIWWLWRRIKYGRARPHTPDVPSMAYAGGPGAAQLDEGLEPKPYHYGGLGSHTSRGSSRPNSPRARSSTYSQGNPPTTPGSGNRSSTRLSITQSGAPTPTFFPSTAIAPGQSQPNSRPSTPGYFPGHGGSASAPSSPPPSAYMRQSWPRYASDGEDSGSDSAAAPIMYPRRERRPSRLSLTLSMMDGTRESGDGGERRSTTASVKSGPSVSTEAHQAPEQSRSTLFVVNNEAAAALAVPASKPAQSASGHSDDARSMYARAG</sequence>
<keyword evidence="2" id="KW-0812">Transmembrane</keyword>
<protein>
    <recommendedName>
        <fullName evidence="5">Mid2 domain-containing protein</fullName>
    </recommendedName>
</protein>
<evidence type="ECO:0000313" key="3">
    <source>
        <dbReference type="EMBL" id="GJE97564.1"/>
    </source>
</evidence>
<feature type="compositionally biased region" description="Polar residues" evidence="1">
    <location>
        <begin position="327"/>
        <end position="336"/>
    </location>
</feature>
<reference evidence="3 4" key="1">
    <citation type="submission" date="2021-08" db="EMBL/GenBank/DDBJ databases">
        <title>Draft Genome Sequence of Phanerochaete sordida strain YK-624.</title>
        <authorList>
            <person name="Mori T."/>
            <person name="Dohra H."/>
            <person name="Suzuki T."/>
            <person name="Kawagishi H."/>
            <person name="Hirai H."/>
        </authorList>
    </citation>
    <scope>NUCLEOTIDE SEQUENCE [LARGE SCALE GENOMIC DNA]</scope>
    <source>
        <strain evidence="3 4">YK-624</strain>
    </source>
</reference>
<evidence type="ECO:0000256" key="1">
    <source>
        <dbReference type="SAM" id="MobiDB-lite"/>
    </source>
</evidence>
<evidence type="ECO:0008006" key="5">
    <source>
        <dbReference type="Google" id="ProtNLM"/>
    </source>
</evidence>
<feature type="compositionally biased region" description="Low complexity" evidence="1">
    <location>
        <begin position="111"/>
        <end position="132"/>
    </location>
</feature>
<feature type="region of interest" description="Disordered" evidence="1">
    <location>
        <begin position="454"/>
        <end position="479"/>
    </location>
</feature>